<keyword evidence="3" id="KW-1185">Reference proteome</keyword>
<dbReference type="AlphaFoldDB" id="A0AAJ0DF80"/>
<gene>
    <name evidence="2" type="ORF">LTR09_009653</name>
</gene>
<keyword evidence="1" id="KW-0472">Membrane</keyword>
<dbReference type="EMBL" id="JAWDJX010000043">
    <property type="protein sequence ID" value="KAK3048999.1"/>
    <property type="molecule type" value="Genomic_DNA"/>
</dbReference>
<feature type="transmembrane region" description="Helical" evidence="1">
    <location>
        <begin position="83"/>
        <end position="100"/>
    </location>
</feature>
<evidence type="ECO:0000256" key="1">
    <source>
        <dbReference type="SAM" id="Phobius"/>
    </source>
</evidence>
<comment type="caution">
    <text evidence="2">The sequence shown here is derived from an EMBL/GenBank/DDBJ whole genome shotgun (WGS) entry which is preliminary data.</text>
</comment>
<sequence>MATRTIISNTIALLIFILYIMAGQAHFISRLTPGLAANIEAMTPNSHAAFHFLKLDYTTIKRLFGAFDLAAAALLVSRTTRTAGLCLAVLGFSGGLYGQLYAGDDIGQVGALLFLAVVGLVLRMR</sequence>
<proteinExistence type="predicted"/>
<keyword evidence="1" id="KW-1133">Transmembrane helix</keyword>
<dbReference type="Proteomes" id="UP001271007">
    <property type="component" value="Unassembled WGS sequence"/>
</dbReference>
<evidence type="ECO:0000313" key="2">
    <source>
        <dbReference type="EMBL" id="KAK3048999.1"/>
    </source>
</evidence>
<protein>
    <recommendedName>
        <fullName evidence="4">DoxX family protein</fullName>
    </recommendedName>
</protein>
<name>A0AAJ0DF80_9PEZI</name>
<feature type="transmembrane region" description="Helical" evidence="1">
    <location>
        <begin position="60"/>
        <end position="76"/>
    </location>
</feature>
<keyword evidence="1" id="KW-0812">Transmembrane</keyword>
<feature type="transmembrane region" description="Helical" evidence="1">
    <location>
        <begin position="106"/>
        <end position="124"/>
    </location>
</feature>
<reference evidence="2" key="1">
    <citation type="submission" date="2023-04" db="EMBL/GenBank/DDBJ databases">
        <title>Black Yeasts Isolated from many extreme environments.</title>
        <authorList>
            <person name="Coleine C."/>
            <person name="Stajich J.E."/>
            <person name="Selbmann L."/>
        </authorList>
    </citation>
    <scope>NUCLEOTIDE SEQUENCE</scope>
    <source>
        <strain evidence="2">CCFEE 5312</strain>
    </source>
</reference>
<accession>A0AAJ0DF80</accession>
<evidence type="ECO:0000313" key="3">
    <source>
        <dbReference type="Proteomes" id="UP001271007"/>
    </source>
</evidence>
<evidence type="ECO:0008006" key="4">
    <source>
        <dbReference type="Google" id="ProtNLM"/>
    </source>
</evidence>
<organism evidence="2 3">
    <name type="scientific">Extremus antarcticus</name>
    <dbReference type="NCBI Taxonomy" id="702011"/>
    <lineage>
        <taxon>Eukaryota</taxon>
        <taxon>Fungi</taxon>
        <taxon>Dikarya</taxon>
        <taxon>Ascomycota</taxon>
        <taxon>Pezizomycotina</taxon>
        <taxon>Dothideomycetes</taxon>
        <taxon>Dothideomycetidae</taxon>
        <taxon>Mycosphaerellales</taxon>
        <taxon>Extremaceae</taxon>
        <taxon>Extremus</taxon>
    </lineage>
</organism>